<reference evidence="2 3" key="1">
    <citation type="submission" date="2015-10" db="EMBL/GenBank/DDBJ databases">
        <title>Draft genome sequence of Streptomyces yokosukanensis DSM 40224, type strain for the species Streptomyces yokosukanensis.</title>
        <authorList>
            <person name="Ruckert C."/>
            <person name="Winkler A."/>
            <person name="Kalinowski J."/>
            <person name="Kampfer P."/>
            <person name="Glaeser S."/>
        </authorList>
    </citation>
    <scope>NUCLEOTIDE SEQUENCE [LARGE SCALE GENOMIC DNA]</scope>
    <source>
        <strain evidence="2 3">DSM 40224</strain>
    </source>
</reference>
<dbReference type="Proteomes" id="UP000053127">
    <property type="component" value="Unassembled WGS sequence"/>
</dbReference>
<dbReference type="GO" id="GO:0003700">
    <property type="term" value="F:DNA-binding transcription factor activity"/>
    <property type="evidence" value="ECO:0007669"/>
    <property type="project" value="InterPro"/>
</dbReference>
<dbReference type="GO" id="GO:0006352">
    <property type="term" value="P:DNA-templated transcription initiation"/>
    <property type="evidence" value="ECO:0007669"/>
    <property type="project" value="InterPro"/>
</dbReference>
<dbReference type="EMBL" id="LMWN01000008">
    <property type="protein sequence ID" value="KUN08476.1"/>
    <property type="molecule type" value="Genomic_DNA"/>
</dbReference>
<dbReference type="AlphaFoldDB" id="A0A101PBK6"/>
<dbReference type="InterPro" id="IPR013324">
    <property type="entry name" value="RNA_pol_sigma_r3/r4-like"/>
</dbReference>
<dbReference type="InterPro" id="IPR036388">
    <property type="entry name" value="WH-like_DNA-bd_sf"/>
</dbReference>
<dbReference type="OrthoDB" id="4332887at2"/>
<sequence>MRDRQVSRGARRAREFAAFVAGAAGRLQHAATLLTAEAPDANPRARRLLTLALAHTYAHWDRLHGEDPYDCARQYLATRFARATWHRYGAFGRARPDPRSPLAALTPQERLILVLRLYEGVAEEQAAALLGLPTDRIHTICDRATATLLHPARPTAPRTAGRKVAPS</sequence>
<proteinExistence type="predicted"/>
<keyword evidence="3" id="KW-1185">Reference proteome</keyword>
<evidence type="ECO:0000259" key="1">
    <source>
        <dbReference type="Pfam" id="PF04545"/>
    </source>
</evidence>
<comment type="caution">
    <text evidence="2">The sequence shown here is derived from an EMBL/GenBank/DDBJ whole genome shotgun (WGS) entry which is preliminary data.</text>
</comment>
<dbReference type="STRING" id="67386.AQI95_08920"/>
<accession>A0A101PBK6</accession>
<evidence type="ECO:0000313" key="3">
    <source>
        <dbReference type="Proteomes" id="UP000053127"/>
    </source>
</evidence>
<name>A0A101PBK6_9ACTN</name>
<dbReference type="Gene3D" id="1.10.10.10">
    <property type="entry name" value="Winged helix-like DNA-binding domain superfamily/Winged helix DNA-binding domain"/>
    <property type="match status" value="1"/>
</dbReference>
<dbReference type="Pfam" id="PF04545">
    <property type="entry name" value="Sigma70_r4"/>
    <property type="match status" value="1"/>
</dbReference>
<dbReference type="SUPFAM" id="SSF88659">
    <property type="entry name" value="Sigma3 and sigma4 domains of RNA polymerase sigma factors"/>
    <property type="match status" value="1"/>
</dbReference>
<dbReference type="InterPro" id="IPR007630">
    <property type="entry name" value="RNA_pol_sigma70_r4"/>
</dbReference>
<gene>
    <name evidence="2" type="ORF">AQI95_08920</name>
</gene>
<feature type="domain" description="RNA polymerase sigma-70 region 4" evidence="1">
    <location>
        <begin position="102"/>
        <end position="145"/>
    </location>
</feature>
<dbReference type="RefSeq" id="WP_067120032.1">
    <property type="nucleotide sequence ID" value="NZ_JBFACD010000013.1"/>
</dbReference>
<organism evidence="2 3">
    <name type="scientific">Streptomyces yokosukanensis</name>
    <dbReference type="NCBI Taxonomy" id="67386"/>
    <lineage>
        <taxon>Bacteria</taxon>
        <taxon>Bacillati</taxon>
        <taxon>Actinomycetota</taxon>
        <taxon>Actinomycetes</taxon>
        <taxon>Kitasatosporales</taxon>
        <taxon>Streptomycetaceae</taxon>
        <taxon>Streptomyces</taxon>
    </lineage>
</organism>
<evidence type="ECO:0000313" key="2">
    <source>
        <dbReference type="EMBL" id="KUN08476.1"/>
    </source>
</evidence>
<protein>
    <submittedName>
        <fullName evidence="2">RNA polymerase subunit sigma-70</fullName>
    </submittedName>
</protein>